<evidence type="ECO:0000313" key="3">
    <source>
        <dbReference type="EMBL" id="ADZ71149.1"/>
    </source>
</evidence>
<dbReference type="Proteomes" id="UP000008130">
    <property type="component" value="Chromosome"/>
</dbReference>
<evidence type="ECO:0000259" key="2">
    <source>
        <dbReference type="Pfam" id="PF03551"/>
    </source>
</evidence>
<dbReference type="AlphaFoldDB" id="F2J590"/>
<dbReference type="Gene3D" id="1.10.10.10">
    <property type="entry name" value="Winged helix-like DNA-binding domain superfamily/Winged helix DNA-binding domain"/>
    <property type="match status" value="1"/>
</dbReference>
<sequence>MPGSSQTRDRFMSVRSLCLAILSFGDATGYEIRKESTEGKFSYFEDASFGSIYPTLARLEVEGLVTVRREAQQGKPARKVYSITEAGREELRRALSEPLAPDTFRSPFLLVSMYADMLGSTVVRRAIDRQIEQVRAELEQMKAMAEGCRHASSLWTMHYGISCMTNTLNFLETHRDRLLRIAEGDTDLPAAAE</sequence>
<dbReference type="PANTHER" id="PTHR43252">
    <property type="entry name" value="TRANSCRIPTIONAL REGULATOR YQJI"/>
    <property type="match status" value="1"/>
</dbReference>
<keyword evidence="1" id="KW-0175">Coiled coil</keyword>
<evidence type="ECO:0000313" key="4">
    <source>
        <dbReference type="Proteomes" id="UP000008130"/>
    </source>
</evidence>
<feature type="domain" description="Transcription regulator PadR N-terminal" evidence="2">
    <location>
        <begin position="19"/>
        <end position="92"/>
    </location>
</feature>
<dbReference type="InterPro" id="IPR036390">
    <property type="entry name" value="WH_DNA-bd_sf"/>
</dbReference>
<dbReference type="HOGENOM" id="CLU_089258_1_0_5"/>
<dbReference type="STRING" id="991905.SL003B_2726"/>
<dbReference type="InterPro" id="IPR005149">
    <property type="entry name" value="Tscrpt_reg_PadR_N"/>
</dbReference>
<dbReference type="PANTHER" id="PTHR43252:SF6">
    <property type="entry name" value="NEGATIVE TRANSCRIPTION REGULATOR PADR"/>
    <property type="match status" value="1"/>
</dbReference>
<dbReference type="KEGG" id="pgv:SL003B_2726"/>
<dbReference type="EMBL" id="CP002568">
    <property type="protein sequence ID" value="ADZ71149.1"/>
    <property type="molecule type" value="Genomic_DNA"/>
</dbReference>
<dbReference type="SUPFAM" id="SSF46785">
    <property type="entry name" value="Winged helix' DNA-binding domain"/>
    <property type="match status" value="1"/>
</dbReference>
<proteinExistence type="predicted"/>
<dbReference type="PATRIC" id="fig|991905.3.peg.2794"/>
<evidence type="ECO:0000256" key="1">
    <source>
        <dbReference type="SAM" id="Coils"/>
    </source>
</evidence>
<accession>F2J590</accession>
<organism evidence="3 4">
    <name type="scientific">Polymorphum gilvum (strain LMG 25793 / CGMCC 1.9160 / SL003B-26A1)</name>
    <dbReference type="NCBI Taxonomy" id="991905"/>
    <lineage>
        <taxon>Bacteria</taxon>
        <taxon>Pseudomonadati</taxon>
        <taxon>Pseudomonadota</taxon>
        <taxon>Alphaproteobacteria</taxon>
        <taxon>Rhodobacterales</taxon>
        <taxon>Paracoccaceae</taxon>
        <taxon>Polymorphum</taxon>
    </lineage>
</organism>
<name>F2J590_POLGS</name>
<dbReference type="Pfam" id="PF03551">
    <property type="entry name" value="PadR"/>
    <property type="match status" value="1"/>
</dbReference>
<feature type="coiled-coil region" evidence="1">
    <location>
        <begin position="124"/>
        <end position="151"/>
    </location>
</feature>
<gene>
    <name evidence="3" type="ordered locus">SL003B_2726</name>
</gene>
<dbReference type="InterPro" id="IPR036388">
    <property type="entry name" value="WH-like_DNA-bd_sf"/>
</dbReference>
<protein>
    <submittedName>
        <fullName evidence="3">Probable transcriptional regulator, putative</fullName>
    </submittedName>
</protein>
<dbReference type="eggNOG" id="COG1695">
    <property type="taxonomic scope" value="Bacteria"/>
</dbReference>
<keyword evidence="4" id="KW-1185">Reference proteome</keyword>
<reference evidence="3 4" key="1">
    <citation type="journal article" date="2011" name="J. Bacteriol.">
        <title>Complete genome sequence of Polymorphum gilvum SL003B-26A1T, a crude oil-degrading bacterium from oil-polluted saline soil.</title>
        <authorList>
            <person name="Li S.G."/>
            <person name="Tang Y.Q."/>
            <person name="Nie Y."/>
            <person name="Cai M."/>
            <person name="Wu X.L."/>
        </authorList>
    </citation>
    <scope>NUCLEOTIDE SEQUENCE [LARGE SCALE GENOMIC DNA]</scope>
    <source>
        <strain evidence="4">LMG 25793 / CGMCC 1.9160 / SL003B-26A1</strain>
    </source>
</reference>